<sequence length="79" mass="8651">MSHPSATFCSLLPVTAASYLQQNAPSIYPKARSLVTLADTNLIFGWVPGFNSCCRVISGCFIWRARVSKASYFLNSLCT</sequence>
<proteinExistence type="predicted"/>
<gene>
    <name evidence="2" type="ORF">FN846DRAFT_940818</name>
</gene>
<reference evidence="2 3" key="1">
    <citation type="submission" date="2019-09" db="EMBL/GenBank/DDBJ databases">
        <title>Draft genome of the ectomycorrhizal ascomycete Sphaerosporella brunnea.</title>
        <authorList>
            <consortium name="DOE Joint Genome Institute"/>
            <person name="Benucci G.M."/>
            <person name="Marozzi G."/>
            <person name="Antonielli L."/>
            <person name="Sanchez S."/>
            <person name="Marco P."/>
            <person name="Wang X."/>
            <person name="Falini L.B."/>
            <person name="Barry K."/>
            <person name="Haridas S."/>
            <person name="Lipzen A."/>
            <person name="Labutti K."/>
            <person name="Grigoriev I.V."/>
            <person name="Murat C."/>
            <person name="Martin F."/>
            <person name="Albertini E."/>
            <person name="Donnini D."/>
            <person name="Bonito G."/>
        </authorList>
    </citation>
    <scope>NUCLEOTIDE SEQUENCE [LARGE SCALE GENOMIC DNA]</scope>
    <source>
        <strain evidence="2 3">Sb_GMNB300</strain>
    </source>
</reference>
<dbReference type="AlphaFoldDB" id="A0A5J5F1V2"/>
<name>A0A5J5F1V2_9PEZI</name>
<comment type="caution">
    <text evidence="2">The sequence shown here is derived from an EMBL/GenBank/DDBJ whole genome shotgun (WGS) entry which is preliminary data.</text>
</comment>
<feature type="signal peptide" evidence="1">
    <location>
        <begin position="1"/>
        <end position="17"/>
    </location>
</feature>
<keyword evidence="3" id="KW-1185">Reference proteome</keyword>
<evidence type="ECO:0000256" key="1">
    <source>
        <dbReference type="SAM" id="SignalP"/>
    </source>
</evidence>
<accession>A0A5J5F1V2</accession>
<feature type="chain" id="PRO_5023944808" description="Secreted protein" evidence="1">
    <location>
        <begin position="18"/>
        <end position="79"/>
    </location>
</feature>
<dbReference type="EMBL" id="VXIS01000052">
    <property type="protein sequence ID" value="KAA8909947.1"/>
    <property type="molecule type" value="Genomic_DNA"/>
</dbReference>
<evidence type="ECO:0000313" key="3">
    <source>
        <dbReference type="Proteomes" id="UP000326924"/>
    </source>
</evidence>
<dbReference type="Proteomes" id="UP000326924">
    <property type="component" value="Unassembled WGS sequence"/>
</dbReference>
<keyword evidence="1" id="KW-0732">Signal</keyword>
<organism evidence="2 3">
    <name type="scientific">Sphaerosporella brunnea</name>
    <dbReference type="NCBI Taxonomy" id="1250544"/>
    <lineage>
        <taxon>Eukaryota</taxon>
        <taxon>Fungi</taxon>
        <taxon>Dikarya</taxon>
        <taxon>Ascomycota</taxon>
        <taxon>Pezizomycotina</taxon>
        <taxon>Pezizomycetes</taxon>
        <taxon>Pezizales</taxon>
        <taxon>Pyronemataceae</taxon>
        <taxon>Sphaerosporella</taxon>
    </lineage>
</organism>
<evidence type="ECO:0000313" key="2">
    <source>
        <dbReference type="EMBL" id="KAA8909947.1"/>
    </source>
</evidence>
<evidence type="ECO:0008006" key="4">
    <source>
        <dbReference type="Google" id="ProtNLM"/>
    </source>
</evidence>
<protein>
    <recommendedName>
        <fullName evidence="4">Secreted protein</fullName>
    </recommendedName>
</protein>
<dbReference type="InParanoid" id="A0A5J5F1V2"/>